<accession>A0ABZ2PYH4</accession>
<sequence>MPKVSVVIPCFNQGKYLMESVSSALDAYSGPLEIIVVNDGSTAPKTSTYLRAIEQLSPTVKVINQHNGGLSSARNTGIAAATGEFVQLLDADDLIVPPKLDLQVAHFQVAQDLDVSVSNFLLCDEDRVTFLKHDEAIAGYDLVLQDFLYKWERGFAIPIHCALFRRASLPSRPFDVAARAKEDWIFWCTLSVRGLHIAYLPQHSAIYRQHDGSMRRSYVQMGKSWLYAADRINGLVAGSEPQFLNISKQWFKTFYCAHPAYAAELNRASEGTTGSDSLASTLQEEDSTLESWAARIADAFRAMPSTDEPVLSVIVPVFNHYDFVAECLLSIAQQRGVSIEVVCVDDASTDARTRGLMARLKGVSNRLTILLHDCNLGISVSQNEAVKIARAPFVAFVDCDDALPEGALREAMAALEAHPEVDYLFTDRYDIDQNGNILRRAVYGGYPTVSFKTDSSIRDDLLDAMVASHLKIIRRHTYQALGGCDAAFSGIQDWQLALKIAERGRLYYLNKLLYRHRIHTASVTQSDKVGQFQKVNMLRRHFSERWLRPSRSDKQNVVTFSDKDIEMPRLDDLKAIWRNGGHCEMRLSHGTPVPMINFLREFNSYFDRIIWADPRSYASLVGYVWGAILTRQP</sequence>
<feature type="domain" description="Glycosyltransferase 2-like" evidence="1">
    <location>
        <begin position="5"/>
        <end position="168"/>
    </location>
</feature>
<dbReference type="InterPro" id="IPR050834">
    <property type="entry name" value="Glycosyltransf_2"/>
</dbReference>
<evidence type="ECO:0000313" key="2">
    <source>
        <dbReference type="EMBL" id="WXK38751.1"/>
    </source>
</evidence>
<proteinExistence type="predicted"/>
<dbReference type="PANTHER" id="PTHR43685:SF2">
    <property type="entry name" value="GLYCOSYLTRANSFERASE 2-LIKE DOMAIN-CONTAINING PROTEIN"/>
    <property type="match status" value="1"/>
</dbReference>
<evidence type="ECO:0000259" key="1">
    <source>
        <dbReference type="Pfam" id="PF00535"/>
    </source>
</evidence>
<name>A0ABZ2PYH4_9BURK</name>
<keyword evidence="3" id="KW-1185">Reference proteome</keyword>
<dbReference type="Gene3D" id="3.90.550.10">
    <property type="entry name" value="Spore Coat Polysaccharide Biosynthesis Protein SpsA, Chain A"/>
    <property type="match status" value="2"/>
</dbReference>
<dbReference type="Proteomes" id="UP001493153">
    <property type="component" value="Chromosome"/>
</dbReference>
<dbReference type="CDD" id="cd00761">
    <property type="entry name" value="Glyco_tranf_GTA_type"/>
    <property type="match status" value="1"/>
</dbReference>
<reference evidence="2 3" key="1">
    <citation type="submission" date="2020-09" db="EMBL/GenBank/DDBJ databases">
        <title>Genome sequences of Mycetohabitans spp.</title>
        <authorList>
            <person name="Carter M.E."/>
            <person name="Carpenter S.C.D."/>
            <person name="Bogdanove A.J."/>
        </authorList>
    </citation>
    <scope>NUCLEOTIDE SEQUENCE [LARGE SCALE GENOMIC DNA]</scope>
    <source>
        <strain evidence="2 3">B12</strain>
    </source>
</reference>
<feature type="domain" description="Glycosyltransferase 2-like" evidence="1">
    <location>
        <begin position="312"/>
        <end position="476"/>
    </location>
</feature>
<dbReference type="InterPro" id="IPR001173">
    <property type="entry name" value="Glyco_trans_2-like"/>
</dbReference>
<organism evidence="2 3">
    <name type="scientific">Mycetohabitans rhizoxinica</name>
    <dbReference type="NCBI Taxonomy" id="412963"/>
    <lineage>
        <taxon>Bacteria</taxon>
        <taxon>Pseudomonadati</taxon>
        <taxon>Pseudomonadota</taxon>
        <taxon>Betaproteobacteria</taxon>
        <taxon>Burkholderiales</taxon>
        <taxon>Burkholderiaceae</taxon>
        <taxon>Mycetohabitans</taxon>
    </lineage>
</organism>
<dbReference type="InterPro" id="IPR029044">
    <property type="entry name" value="Nucleotide-diphossugar_trans"/>
</dbReference>
<protein>
    <submittedName>
        <fullName evidence="2">Glycosyltransferase family 2 protein</fullName>
    </submittedName>
</protein>
<dbReference type="EMBL" id="CP062176">
    <property type="protein sequence ID" value="WXK38751.1"/>
    <property type="molecule type" value="Genomic_DNA"/>
</dbReference>
<gene>
    <name evidence="2" type="ORF">IHE29_05440</name>
</gene>
<dbReference type="PANTHER" id="PTHR43685">
    <property type="entry name" value="GLYCOSYLTRANSFERASE"/>
    <property type="match status" value="1"/>
</dbReference>
<dbReference type="SUPFAM" id="SSF53448">
    <property type="entry name" value="Nucleotide-diphospho-sugar transferases"/>
    <property type="match status" value="2"/>
</dbReference>
<dbReference type="Pfam" id="PF00535">
    <property type="entry name" value="Glycos_transf_2"/>
    <property type="match status" value="2"/>
</dbReference>
<evidence type="ECO:0000313" key="3">
    <source>
        <dbReference type="Proteomes" id="UP001493153"/>
    </source>
</evidence>